<dbReference type="UniPathway" id="UPA00219"/>
<reference evidence="11" key="1">
    <citation type="submission" date="2019-08" db="EMBL/GenBank/DDBJ databases">
        <authorList>
            <person name="Kucharzyk K."/>
            <person name="Murdoch R.W."/>
            <person name="Higgins S."/>
            <person name="Loffler F."/>
        </authorList>
    </citation>
    <scope>NUCLEOTIDE SEQUENCE</scope>
</reference>
<dbReference type="GO" id="GO:0004326">
    <property type="term" value="F:tetrahydrofolylpolyglutamate synthase activity"/>
    <property type="evidence" value="ECO:0007669"/>
    <property type="project" value="InterPro"/>
</dbReference>
<dbReference type="GO" id="GO:0005524">
    <property type="term" value="F:ATP binding"/>
    <property type="evidence" value="ECO:0007669"/>
    <property type="project" value="UniProtKB-KW"/>
</dbReference>
<feature type="domain" description="Mur ligase central" evidence="10">
    <location>
        <begin position="118"/>
        <end position="287"/>
    </location>
</feature>
<dbReference type="InterPro" id="IPR013221">
    <property type="entry name" value="Mur_ligase_cen"/>
</dbReference>
<proteinExistence type="inferred from homology"/>
<evidence type="ECO:0000259" key="9">
    <source>
        <dbReference type="Pfam" id="PF02875"/>
    </source>
</evidence>
<accession>A0A644WZX1</accession>
<gene>
    <name evidence="11" type="primary">murD_19</name>
    <name evidence="11" type="ORF">SDC9_55763</name>
</gene>
<keyword evidence="4 11" id="KW-0436">Ligase</keyword>
<evidence type="ECO:0000256" key="4">
    <source>
        <dbReference type="ARBA" id="ARBA00022598"/>
    </source>
</evidence>
<dbReference type="GO" id="GO:0008360">
    <property type="term" value="P:regulation of cell shape"/>
    <property type="evidence" value="ECO:0007669"/>
    <property type="project" value="InterPro"/>
</dbReference>
<keyword evidence="3" id="KW-0963">Cytoplasm</keyword>
<name>A0A644WZX1_9ZZZZ</name>
<dbReference type="InterPro" id="IPR018109">
    <property type="entry name" value="Folylpolyglutamate_synth_CS"/>
</dbReference>
<dbReference type="HAMAP" id="MF_00639">
    <property type="entry name" value="MurD"/>
    <property type="match status" value="1"/>
</dbReference>
<organism evidence="11">
    <name type="scientific">bioreactor metagenome</name>
    <dbReference type="NCBI Taxonomy" id="1076179"/>
    <lineage>
        <taxon>unclassified sequences</taxon>
        <taxon>metagenomes</taxon>
        <taxon>ecological metagenomes</taxon>
    </lineage>
</organism>
<dbReference type="PROSITE" id="PS01011">
    <property type="entry name" value="FOLYLPOLYGLU_SYNT_1"/>
    <property type="match status" value="1"/>
</dbReference>
<dbReference type="EMBL" id="VSSQ01001570">
    <property type="protein sequence ID" value="MPM09446.1"/>
    <property type="molecule type" value="Genomic_DNA"/>
</dbReference>
<evidence type="ECO:0000313" key="11">
    <source>
        <dbReference type="EMBL" id="MPM09446.1"/>
    </source>
</evidence>
<evidence type="ECO:0000256" key="7">
    <source>
        <dbReference type="ARBA" id="ARBA00022840"/>
    </source>
</evidence>
<dbReference type="SUPFAM" id="SSF53623">
    <property type="entry name" value="MurD-like peptide ligases, catalytic domain"/>
    <property type="match status" value="1"/>
</dbReference>
<evidence type="ECO:0000256" key="8">
    <source>
        <dbReference type="ARBA" id="ARBA00023306"/>
    </source>
</evidence>
<dbReference type="Gene3D" id="3.90.190.20">
    <property type="entry name" value="Mur ligase, C-terminal domain"/>
    <property type="match status" value="1"/>
</dbReference>
<evidence type="ECO:0000259" key="10">
    <source>
        <dbReference type="Pfam" id="PF08245"/>
    </source>
</evidence>
<evidence type="ECO:0000256" key="5">
    <source>
        <dbReference type="ARBA" id="ARBA00022618"/>
    </source>
</evidence>
<comment type="subcellular location">
    <subcellularLocation>
        <location evidence="1">Cytoplasm</location>
    </subcellularLocation>
</comment>
<dbReference type="AlphaFoldDB" id="A0A644WZX1"/>
<dbReference type="Pfam" id="PF08245">
    <property type="entry name" value="Mur_ligase_M"/>
    <property type="match status" value="1"/>
</dbReference>
<dbReference type="PANTHER" id="PTHR43692:SF1">
    <property type="entry name" value="UDP-N-ACETYLMURAMOYLALANINE--D-GLUTAMATE LIGASE"/>
    <property type="match status" value="1"/>
</dbReference>
<keyword evidence="6" id="KW-0547">Nucleotide-binding</keyword>
<dbReference type="Pfam" id="PF02875">
    <property type="entry name" value="Mur_ligase_C"/>
    <property type="match status" value="1"/>
</dbReference>
<dbReference type="EC" id="6.3.2.9" evidence="11"/>
<evidence type="ECO:0000256" key="1">
    <source>
        <dbReference type="ARBA" id="ARBA00004496"/>
    </source>
</evidence>
<dbReference type="Gene3D" id="3.40.50.720">
    <property type="entry name" value="NAD(P)-binding Rossmann-like Domain"/>
    <property type="match status" value="1"/>
</dbReference>
<dbReference type="InterPro" id="IPR004101">
    <property type="entry name" value="Mur_ligase_C"/>
</dbReference>
<keyword evidence="7" id="KW-0067">ATP-binding</keyword>
<dbReference type="Gene3D" id="3.40.1190.10">
    <property type="entry name" value="Mur-like, catalytic domain"/>
    <property type="match status" value="1"/>
</dbReference>
<dbReference type="InterPro" id="IPR036565">
    <property type="entry name" value="Mur-like_cat_sf"/>
</dbReference>
<comment type="caution">
    <text evidence="11">The sequence shown here is derived from an EMBL/GenBank/DDBJ whole genome shotgun (WGS) entry which is preliminary data.</text>
</comment>
<dbReference type="GO" id="GO:0051301">
    <property type="term" value="P:cell division"/>
    <property type="evidence" value="ECO:0007669"/>
    <property type="project" value="UniProtKB-KW"/>
</dbReference>
<dbReference type="SUPFAM" id="SSF53244">
    <property type="entry name" value="MurD-like peptide ligases, peptide-binding domain"/>
    <property type="match status" value="1"/>
</dbReference>
<dbReference type="PANTHER" id="PTHR43692">
    <property type="entry name" value="UDP-N-ACETYLMURAMOYLALANINE--D-GLUTAMATE LIGASE"/>
    <property type="match status" value="1"/>
</dbReference>
<evidence type="ECO:0000256" key="6">
    <source>
        <dbReference type="ARBA" id="ARBA00022741"/>
    </source>
</evidence>
<dbReference type="GO" id="GO:0009252">
    <property type="term" value="P:peptidoglycan biosynthetic process"/>
    <property type="evidence" value="ECO:0007669"/>
    <property type="project" value="UniProtKB-UniPathway"/>
</dbReference>
<comment type="pathway">
    <text evidence="2">Cell wall biogenesis; peptidoglycan biosynthesis.</text>
</comment>
<sequence>MYYELNNLIEFLSGKRILIAGFGREGKSTLRFLIKHVPDAHIMVGDEKEFDFNGEFSGVHAQKICGNDYFGNPDDFDIMIKTPGISLKCIPQTWLRSEKISSQTGLLLRFFSNKVIGITGTKGKSTTSTLVHHLLTSNGIKAILAGNMGLPFFDELENADHKMIVAELSCHQLETVYSSPVISVILNLFPEHLDHYKSFEAYARAKWNIGLYQKWGGRLFIPAEWIGKTWTEYQKQCSGQLTGFDAVDDEIVFEFDDTHFREKIDLSRIPLQGEHNLKNSAAALGVAVEAGVELSDAITALYTFKPLPHRLEFIREVNGVTYINDSISTIPQSAIAAMKAFPETETIILGGFNRGIDYSELIDFLLKSDILNIVLMGSVGEVIGAALESRKSRFRIFHAEEMQQAVNYAAENTSPGKVCLLSPAAASYDKYINFEYRGDDFRKCVEEL</sequence>
<dbReference type="GO" id="GO:0005737">
    <property type="term" value="C:cytoplasm"/>
    <property type="evidence" value="ECO:0007669"/>
    <property type="project" value="UniProtKB-SubCell"/>
</dbReference>
<evidence type="ECO:0000256" key="2">
    <source>
        <dbReference type="ARBA" id="ARBA00004752"/>
    </source>
</evidence>
<feature type="domain" description="Mur ligase C-terminal" evidence="9">
    <location>
        <begin position="309"/>
        <end position="424"/>
    </location>
</feature>
<dbReference type="NCBIfam" id="TIGR01087">
    <property type="entry name" value="murD"/>
    <property type="match status" value="1"/>
</dbReference>
<dbReference type="GO" id="GO:0008764">
    <property type="term" value="F:UDP-N-acetylmuramoylalanine-D-glutamate ligase activity"/>
    <property type="evidence" value="ECO:0007669"/>
    <property type="project" value="UniProtKB-EC"/>
</dbReference>
<dbReference type="InterPro" id="IPR036615">
    <property type="entry name" value="Mur_ligase_C_dom_sf"/>
</dbReference>
<evidence type="ECO:0000256" key="3">
    <source>
        <dbReference type="ARBA" id="ARBA00022490"/>
    </source>
</evidence>
<keyword evidence="5" id="KW-0132">Cell division</keyword>
<keyword evidence="8" id="KW-0131">Cell cycle</keyword>
<dbReference type="InterPro" id="IPR005762">
    <property type="entry name" value="MurD"/>
</dbReference>
<protein>
    <submittedName>
        <fullName evidence="11">UDP-N-acetylmuramoylalanine--D-glutamate ligase</fullName>
        <ecNumber evidence="11">6.3.2.9</ecNumber>
    </submittedName>
</protein>